<dbReference type="VEuPathDB" id="FungiDB:RhiirFUN_018450"/>
<dbReference type="Proteomes" id="UP000018888">
    <property type="component" value="Unassembled WGS sequence"/>
</dbReference>
<evidence type="ECO:0000313" key="2">
    <source>
        <dbReference type="Proteomes" id="UP000018888"/>
    </source>
</evidence>
<name>A0A2H5S672_RHIID</name>
<protein>
    <submittedName>
        <fullName evidence="1">Uncharacterized protein</fullName>
    </submittedName>
</protein>
<accession>A0A2H5S672</accession>
<dbReference type="EMBL" id="AUPC02000005">
    <property type="protein sequence ID" value="POG82387.1"/>
    <property type="molecule type" value="Genomic_DNA"/>
</dbReference>
<keyword evidence="2" id="KW-1185">Reference proteome</keyword>
<comment type="caution">
    <text evidence="1">The sequence shown here is derived from an EMBL/GenBank/DDBJ whole genome shotgun (WGS) entry which is preliminary data.</text>
</comment>
<evidence type="ECO:0000313" key="1">
    <source>
        <dbReference type="EMBL" id="POG82387.1"/>
    </source>
</evidence>
<dbReference type="AlphaFoldDB" id="A0A2H5S672"/>
<organism evidence="1 2">
    <name type="scientific">Rhizophagus irregularis (strain DAOM 181602 / DAOM 197198 / MUCL 43194)</name>
    <name type="common">Arbuscular mycorrhizal fungus</name>
    <name type="synonym">Glomus intraradices</name>
    <dbReference type="NCBI Taxonomy" id="747089"/>
    <lineage>
        <taxon>Eukaryota</taxon>
        <taxon>Fungi</taxon>
        <taxon>Fungi incertae sedis</taxon>
        <taxon>Mucoromycota</taxon>
        <taxon>Glomeromycotina</taxon>
        <taxon>Glomeromycetes</taxon>
        <taxon>Glomerales</taxon>
        <taxon>Glomeraceae</taxon>
        <taxon>Rhizophagus</taxon>
    </lineage>
</organism>
<reference evidence="1 2" key="1">
    <citation type="journal article" date="2013" name="Proc. Natl. Acad. Sci. U.S.A.">
        <title>Genome of an arbuscular mycorrhizal fungus provides insight into the oldest plant symbiosis.</title>
        <authorList>
            <person name="Tisserant E."/>
            <person name="Malbreil M."/>
            <person name="Kuo A."/>
            <person name="Kohler A."/>
            <person name="Symeonidi A."/>
            <person name="Balestrini R."/>
            <person name="Charron P."/>
            <person name="Duensing N."/>
            <person name="Frei Dit Frey N."/>
            <person name="Gianinazzi-Pearson V."/>
            <person name="Gilbert L.B."/>
            <person name="Handa Y."/>
            <person name="Herr J.R."/>
            <person name="Hijri M."/>
            <person name="Koul R."/>
            <person name="Kawaguchi M."/>
            <person name="Krajinski F."/>
            <person name="Lammers P.J."/>
            <person name="Masclaux F.G."/>
            <person name="Murat C."/>
            <person name="Morin E."/>
            <person name="Ndikumana S."/>
            <person name="Pagni M."/>
            <person name="Petitpierre D."/>
            <person name="Requena N."/>
            <person name="Rosikiewicz P."/>
            <person name="Riley R."/>
            <person name="Saito K."/>
            <person name="San Clemente H."/>
            <person name="Shapiro H."/>
            <person name="van Tuinen D."/>
            <person name="Becard G."/>
            <person name="Bonfante P."/>
            <person name="Paszkowski U."/>
            <person name="Shachar-Hill Y.Y."/>
            <person name="Tuskan G.A."/>
            <person name="Young P.W."/>
            <person name="Sanders I.R."/>
            <person name="Henrissat B."/>
            <person name="Rensing S.A."/>
            <person name="Grigoriev I.V."/>
            <person name="Corradi N."/>
            <person name="Roux C."/>
            <person name="Martin F."/>
        </authorList>
    </citation>
    <scope>NUCLEOTIDE SEQUENCE [LARGE SCALE GENOMIC DNA]</scope>
    <source>
        <strain evidence="1 2">DAOM 197198</strain>
    </source>
</reference>
<gene>
    <name evidence="1" type="ORF">GLOIN_2v1834454</name>
</gene>
<proteinExistence type="predicted"/>
<reference evidence="1 2" key="2">
    <citation type="journal article" date="2018" name="New Phytol.">
        <title>High intraspecific genome diversity in the model arbuscular mycorrhizal symbiont Rhizophagus irregularis.</title>
        <authorList>
            <person name="Chen E.C.H."/>
            <person name="Morin E."/>
            <person name="Beaudet D."/>
            <person name="Noel J."/>
            <person name="Yildirir G."/>
            <person name="Ndikumana S."/>
            <person name="Charron P."/>
            <person name="St-Onge C."/>
            <person name="Giorgi J."/>
            <person name="Kruger M."/>
            <person name="Marton T."/>
            <person name="Ropars J."/>
            <person name="Grigoriev I.V."/>
            <person name="Hainaut M."/>
            <person name="Henrissat B."/>
            <person name="Roux C."/>
            <person name="Martin F."/>
            <person name="Corradi N."/>
        </authorList>
    </citation>
    <scope>NUCLEOTIDE SEQUENCE [LARGE SCALE GENOMIC DNA]</scope>
    <source>
        <strain evidence="1 2">DAOM 197198</strain>
    </source>
</reference>
<sequence>MDLDGRAYSKLHGVSYGDINFEKYRNIVDALWPLSHMRDHETPEMWYSRIRGPFRKILEENSEILSKNGYITMHGNLIERSDRVHGLPSNYIYCSVCDSLVFISENGLGGLPITYRDNHLKRCISGNTISNEHARRKEILKSIDRREFQIWQYKQYILEEEAKINRLRLELFSKSTLHSEKDKLASISYDLDARSTGYETYTQVKTTIVENTMMPSAPNFEPAYIPPSGQEMVSPISRQSSNSKSNISEIFISSRYAKQNNLLPSIDHLNRNGVPALRLRDVIQRAYRNYKKRPESLAKWIWEAVRNDGTPDDKKYLGITSCIPYFDWEFEKKNQLYVRLANVTYDIVFKILYQRGYIIVRGSDWTNQLKWLQNPEYYRIDKDNIEYLIRVTEFEKYKADSWCIKSICERIGL</sequence>